<dbReference type="OrthoDB" id="735913at2759"/>
<protein>
    <submittedName>
        <fullName evidence="1">Uncharacterized protein</fullName>
    </submittedName>
</protein>
<organism evidence="1 2">
    <name type="scientific">Dichanthelium oligosanthes</name>
    <dbReference type="NCBI Taxonomy" id="888268"/>
    <lineage>
        <taxon>Eukaryota</taxon>
        <taxon>Viridiplantae</taxon>
        <taxon>Streptophyta</taxon>
        <taxon>Embryophyta</taxon>
        <taxon>Tracheophyta</taxon>
        <taxon>Spermatophyta</taxon>
        <taxon>Magnoliopsida</taxon>
        <taxon>Liliopsida</taxon>
        <taxon>Poales</taxon>
        <taxon>Poaceae</taxon>
        <taxon>PACMAD clade</taxon>
        <taxon>Panicoideae</taxon>
        <taxon>Panicodae</taxon>
        <taxon>Paniceae</taxon>
        <taxon>Dichantheliinae</taxon>
        <taxon>Dichanthelium</taxon>
    </lineage>
</organism>
<dbReference type="PANTHER" id="PTHR36067:SF1">
    <property type="entry name" value="EXPRESSED PROTEIN"/>
    <property type="match status" value="1"/>
</dbReference>
<evidence type="ECO:0000313" key="2">
    <source>
        <dbReference type="Proteomes" id="UP000095767"/>
    </source>
</evidence>
<gene>
    <name evidence="1" type="ORF">BAE44_0010722</name>
</gene>
<dbReference type="Proteomes" id="UP000095767">
    <property type="component" value="Unassembled WGS sequence"/>
</dbReference>
<dbReference type="EMBL" id="LWDX02030411">
    <property type="protein sequence ID" value="OEL28266.1"/>
    <property type="molecule type" value="Genomic_DNA"/>
</dbReference>
<reference evidence="1 2" key="1">
    <citation type="submission" date="2016-09" db="EMBL/GenBank/DDBJ databases">
        <title>The draft genome of Dichanthelium oligosanthes: A C3 panicoid grass species.</title>
        <authorList>
            <person name="Studer A.J."/>
            <person name="Schnable J.C."/>
            <person name="Brutnell T.P."/>
        </authorList>
    </citation>
    <scope>NUCLEOTIDE SEQUENCE [LARGE SCALE GENOMIC DNA]</scope>
    <source>
        <strain evidence="2">cv. Kellogg 1175</strain>
        <tissue evidence="1">Leaf</tissue>
    </source>
</reference>
<dbReference type="AlphaFoldDB" id="A0A1E5VT21"/>
<name>A0A1E5VT21_9POAL</name>
<dbReference type="PANTHER" id="PTHR36067">
    <property type="entry name" value="EXPRESSED PROTEIN"/>
    <property type="match status" value="1"/>
</dbReference>
<accession>A0A1E5VT21</accession>
<evidence type="ECO:0000313" key="1">
    <source>
        <dbReference type="EMBL" id="OEL28266.1"/>
    </source>
</evidence>
<sequence>MADIALLVAEEFEKRVKRGAPGGADCGEAAGDSGGDRRNFGAVAKVWSSWVESASAAASGVRVNVAVQLREMEPKTGLGLAAVDGLFSA</sequence>
<proteinExistence type="predicted"/>
<comment type="caution">
    <text evidence="1">The sequence shown here is derived from an EMBL/GenBank/DDBJ whole genome shotgun (WGS) entry which is preliminary data.</text>
</comment>
<keyword evidence="2" id="KW-1185">Reference proteome</keyword>